<dbReference type="Proteomes" id="UP000068832">
    <property type="component" value="Chromosome"/>
</dbReference>
<dbReference type="PANTHER" id="PTHR43459:SF1">
    <property type="entry name" value="EG:BACN32G11.4 PROTEIN"/>
    <property type="match status" value="1"/>
</dbReference>
<dbReference type="Proteomes" id="UP000056255">
    <property type="component" value="Chromosome"/>
</dbReference>
<evidence type="ECO:0000313" key="14">
    <source>
        <dbReference type="Proteomes" id="UP000062475"/>
    </source>
</evidence>
<dbReference type="EMBL" id="CP012176">
    <property type="protein sequence ID" value="AKV82517.1"/>
    <property type="molecule type" value="Genomic_DNA"/>
</dbReference>
<dbReference type="EMBL" id="CP012172">
    <property type="protein sequence ID" value="AKV73537.1"/>
    <property type="molecule type" value="Genomic_DNA"/>
</dbReference>
<dbReference type="Proteomes" id="UP000061362">
    <property type="component" value="Chromosome"/>
</dbReference>
<evidence type="ECO:0000256" key="3">
    <source>
        <dbReference type="RuleBase" id="RU003707"/>
    </source>
</evidence>
<evidence type="ECO:0000313" key="15">
    <source>
        <dbReference type="Proteomes" id="UP000068832"/>
    </source>
</evidence>
<reference evidence="12 13" key="2">
    <citation type="journal article" date="2015" name="Genome Announc.">
        <title>Complete Genome Sequences of Evolved Arsenate-Resistant Metallosphaera sedula Strains.</title>
        <authorList>
            <person name="Ai C."/>
            <person name="McCarthy S."/>
            <person name="Schackwitz W."/>
            <person name="Martin J."/>
            <person name="Lipzen A."/>
            <person name="Blum P."/>
        </authorList>
    </citation>
    <scope>NUCLEOTIDE SEQUENCE [LARGE SCALE GENOMIC DNA]</scope>
    <source>
        <strain evidence="7 13">ARS120-1</strain>
        <strain evidence="8 12">ARS120-2</strain>
        <strain evidence="5 15">ARS50-1</strain>
        <strain evidence="6 14">ARS50-2</strain>
    </source>
</reference>
<dbReference type="EMBL" id="CP012174">
    <property type="protein sequence ID" value="AKV78026.1"/>
    <property type="molecule type" value="Genomic_DNA"/>
</dbReference>
<evidence type="ECO:0000313" key="13">
    <source>
        <dbReference type="Proteomes" id="UP000062398"/>
    </source>
</evidence>
<organism evidence="4 10">
    <name type="scientific">Metallosphaera sedula</name>
    <dbReference type="NCBI Taxonomy" id="43687"/>
    <lineage>
        <taxon>Archaea</taxon>
        <taxon>Thermoproteota</taxon>
        <taxon>Thermoprotei</taxon>
        <taxon>Sulfolobales</taxon>
        <taxon>Sulfolobaceae</taxon>
        <taxon>Metallosphaera</taxon>
    </lineage>
</organism>
<comment type="similarity">
    <text evidence="1 3">Belongs to the enoyl-CoA hydratase/isomerase family.</text>
</comment>
<dbReference type="GO" id="GO:0004300">
    <property type="term" value="F:enoyl-CoA hydratase activity"/>
    <property type="evidence" value="ECO:0007669"/>
    <property type="project" value="UniProtKB-EC"/>
</dbReference>
<evidence type="ECO:0000256" key="2">
    <source>
        <dbReference type="ARBA" id="ARBA00023239"/>
    </source>
</evidence>
<sequence>MSLVQIRDHGPVSVISLSRPDKLNALSLELRSELLGSLKRFNSDPGKRVAILTGEGKAFSVGADLGSISSDLTEDLRSSFYPILREIRFSSKIYISAVNGVTAGAGISLALACDVRIASRGSRFVTAFHNIGLAPDTGLTLILARLGGTRFLDRLLLGGEITAEELEREGILKISDDPLSEALKLGEEISSGPFRSYVASKKLINRALYHDLEEYLEYESAMQGYLGTTQDFKEGVKAFLEKRKPSFRGE</sequence>
<evidence type="ECO:0000313" key="12">
    <source>
        <dbReference type="Proteomes" id="UP000061362"/>
    </source>
</evidence>
<dbReference type="Proteomes" id="UP000029084">
    <property type="component" value="Chromosome"/>
</dbReference>
<dbReference type="RefSeq" id="WP_012020350.1">
    <property type="nucleotide sequence ID" value="NZ_AP019770.1"/>
</dbReference>
<dbReference type="AlphaFoldDB" id="A0A088E293"/>
<dbReference type="Proteomes" id="UP000062398">
    <property type="component" value="Chromosome"/>
</dbReference>
<dbReference type="PATRIC" id="fig|43687.5.peg.396"/>
<evidence type="ECO:0000313" key="7">
    <source>
        <dbReference type="EMBL" id="AKV78026.1"/>
    </source>
</evidence>
<reference evidence="9 11" key="3">
    <citation type="submission" date="2015-07" db="EMBL/GenBank/DDBJ databases">
        <title>Physiological, transcriptional responses and genome re-sequencing of acid resistant extremely thermoacidophilic Metallosphaera sedula SARC-M1.</title>
        <authorList>
            <person name="Ai C."/>
            <person name="McCarthy S."/>
            <person name="Eckrich V."/>
            <person name="Rudrappa D."/>
            <person name="Qiu G."/>
            <person name="Blum P."/>
        </authorList>
    </citation>
    <scope>NUCLEOTIDE SEQUENCE [LARGE SCALE GENOMIC DNA]</scope>
    <source>
        <strain evidence="9 11">SARC-M1</strain>
    </source>
</reference>
<evidence type="ECO:0000256" key="1">
    <source>
        <dbReference type="ARBA" id="ARBA00005254"/>
    </source>
</evidence>
<dbReference type="Gene3D" id="3.90.226.10">
    <property type="entry name" value="2-enoyl-CoA Hydratase, Chain A, domain 1"/>
    <property type="match status" value="1"/>
</dbReference>
<evidence type="ECO:0000313" key="11">
    <source>
        <dbReference type="Proteomes" id="UP000056255"/>
    </source>
</evidence>
<dbReference type="Proteomes" id="UP000062475">
    <property type="component" value="Chromosome"/>
</dbReference>
<dbReference type="CDD" id="cd06558">
    <property type="entry name" value="crotonase-like"/>
    <property type="match status" value="1"/>
</dbReference>
<dbReference type="Pfam" id="PF00378">
    <property type="entry name" value="ECH_1"/>
    <property type="match status" value="1"/>
</dbReference>
<dbReference type="SUPFAM" id="SSF52096">
    <property type="entry name" value="ClpP/crotonase"/>
    <property type="match status" value="1"/>
</dbReference>
<dbReference type="GeneID" id="91754832"/>
<evidence type="ECO:0000313" key="5">
    <source>
        <dbReference type="EMBL" id="AKV73537.1"/>
    </source>
</evidence>
<name>A0A088E293_9CREN</name>
<gene>
    <name evidence="4" type="ORF">HA72_0385</name>
    <name evidence="5" type="ORF">MsedA_0398</name>
    <name evidence="6" type="ORF">MsedB_0398</name>
    <name evidence="7" type="ORF">MsedC_0397</name>
    <name evidence="8" type="ORF">MsedD_0398</name>
    <name evidence="9" type="ORF">MsedE_0398</name>
</gene>
<dbReference type="EMBL" id="CP008822">
    <property type="protein sequence ID" value="AIM26549.1"/>
    <property type="molecule type" value="Genomic_DNA"/>
</dbReference>
<dbReference type="Gene3D" id="1.10.12.10">
    <property type="entry name" value="Lyase 2-enoyl-coa Hydratase, Chain A, domain 2"/>
    <property type="match status" value="1"/>
</dbReference>
<dbReference type="InterPro" id="IPR014748">
    <property type="entry name" value="Enoyl-CoA_hydra_C"/>
</dbReference>
<dbReference type="EMBL" id="CP012175">
    <property type="protein sequence ID" value="AKV80271.1"/>
    <property type="molecule type" value="Genomic_DNA"/>
</dbReference>
<dbReference type="NCBIfam" id="NF004725">
    <property type="entry name" value="PRK06072.1"/>
    <property type="match status" value="1"/>
</dbReference>
<dbReference type="EC" id="4.2.1.17" evidence="4"/>
<accession>A0A088E293</accession>
<evidence type="ECO:0000313" key="10">
    <source>
        <dbReference type="Proteomes" id="UP000029084"/>
    </source>
</evidence>
<dbReference type="FunFam" id="1.10.12.10:FF:000001">
    <property type="entry name" value="Probable enoyl-CoA hydratase, mitochondrial"/>
    <property type="match status" value="1"/>
</dbReference>
<evidence type="ECO:0000313" key="8">
    <source>
        <dbReference type="EMBL" id="AKV80271.1"/>
    </source>
</evidence>
<dbReference type="PROSITE" id="PS00166">
    <property type="entry name" value="ENOYL_COA_HYDRATASE"/>
    <property type="match status" value="1"/>
</dbReference>
<dbReference type="InterPro" id="IPR018376">
    <property type="entry name" value="Enoyl-CoA_hyd/isom_CS"/>
</dbReference>
<proteinExistence type="inferred from homology"/>
<dbReference type="InterPro" id="IPR001753">
    <property type="entry name" value="Enoyl-CoA_hydra/iso"/>
</dbReference>
<evidence type="ECO:0000313" key="4">
    <source>
        <dbReference type="EMBL" id="AIM26549.1"/>
    </source>
</evidence>
<evidence type="ECO:0000313" key="6">
    <source>
        <dbReference type="EMBL" id="AKV75779.1"/>
    </source>
</evidence>
<dbReference type="PANTHER" id="PTHR43459">
    <property type="entry name" value="ENOYL-COA HYDRATASE"/>
    <property type="match status" value="1"/>
</dbReference>
<evidence type="ECO:0000313" key="9">
    <source>
        <dbReference type="EMBL" id="AKV82517.1"/>
    </source>
</evidence>
<protein>
    <submittedName>
        <fullName evidence="4">Enoyl-CoA hydratase</fullName>
        <ecNumber evidence="4">4.2.1.17</ecNumber>
    </submittedName>
</protein>
<keyword evidence="2 4" id="KW-0456">Lyase</keyword>
<dbReference type="OMA" id="WGFYNRL"/>
<reference evidence="4 10" key="1">
    <citation type="journal article" date="2014" name="J. Bacteriol.">
        <title>Role of an Archaeal PitA Transporter in the Copper and Arsenic Resistance of Metallosphaera sedula, an Extreme Thermoacidophile.</title>
        <authorList>
            <person name="McCarthy S."/>
            <person name="Ai C."/>
            <person name="Wheaton G."/>
            <person name="Tevatia R."/>
            <person name="Eckrich V."/>
            <person name="Kelly R."/>
            <person name="Blum P."/>
        </authorList>
    </citation>
    <scope>NUCLEOTIDE SEQUENCE [LARGE SCALE GENOMIC DNA]</scope>
    <source>
        <strain evidence="4 10">CuR1</strain>
    </source>
</reference>
<dbReference type="OrthoDB" id="27846at2157"/>
<dbReference type="EMBL" id="CP012173">
    <property type="protein sequence ID" value="AKV75779.1"/>
    <property type="molecule type" value="Genomic_DNA"/>
</dbReference>
<dbReference type="InterPro" id="IPR029045">
    <property type="entry name" value="ClpP/crotonase-like_dom_sf"/>
</dbReference>